<evidence type="ECO:0000313" key="2">
    <source>
        <dbReference type="Proteomes" id="UP001144673"/>
    </source>
</evidence>
<organism evidence="1 2">
    <name type="scientific">Akanthomyces muscarius</name>
    <name type="common">Entomopathogenic fungus</name>
    <name type="synonym">Lecanicillium muscarium</name>
    <dbReference type="NCBI Taxonomy" id="2231603"/>
    <lineage>
        <taxon>Eukaryota</taxon>
        <taxon>Fungi</taxon>
        <taxon>Dikarya</taxon>
        <taxon>Ascomycota</taxon>
        <taxon>Pezizomycotina</taxon>
        <taxon>Sordariomycetes</taxon>
        <taxon>Hypocreomycetidae</taxon>
        <taxon>Hypocreales</taxon>
        <taxon>Cordycipitaceae</taxon>
        <taxon>Akanthomyces</taxon>
    </lineage>
</organism>
<gene>
    <name evidence="1" type="ORF">LMH87_000308</name>
</gene>
<evidence type="ECO:0000313" key="1">
    <source>
        <dbReference type="EMBL" id="KAJ4155042.1"/>
    </source>
</evidence>
<dbReference type="EMBL" id="JAJHUN010000007">
    <property type="protein sequence ID" value="KAJ4155042.1"/>
    <property type="molecule type" value="Genomic_DNA"/>
</dbReference>
<dbReference type="KEGG" id="amus:LMH87_000308"/>
<keyword evidence="2" id="KW-1185">Reference proteome</keyword>
<dbReference type="Proteomes" id="UP001144673">
    <property type="component" value="Chromosome 6"/>
</dbReference>
<proteinExistence type="predicted"/>
<reference evidence="1" key="1">
    <citation type="journal article" date="2023" name="Access Microbiol">
        <title>De-novo genome assembly for Akanthomyces muscarius, a biocontrol agent of insect agricultural pests.</title>
        <authorList>
            <person name="Erdos Z."/>
            <person name="Studholme D.J."/>
            <person name="Raymond B."/>
            <person name="Sharma M."/>
        </authorList>
    </citation>
    <scope>NUCLEOTIDE SEQUENCE</scope>
    <source>
        <strain evidence="1">Ve6</strain>
    </source>
</reference>
<dbReference type="RefSeq" id="XP_056055166.1">
    <property type="nucleotide sequence ID" value="XM_056198193.1"/>
</dbReference>
<name>A0A9W8QGJ2_AKAMU</name>
<sequence length="73" mass="7921">MTPLASLSLSLEGPSLITAHGERANAERVRRRAADCGTRETEKGPLLVLNCPTDRRSRAALFLPNGNTTMEKT</sequence>
<dbReference type="AlphaFoldDB" id="A0A9W8QGJ2"/>
<protein>
    <submittedName>
        <fullName evidence="1">Uncharacterized protein</fullName>
    </submittedName>
</protein>
<accession>A0A9W8QGJ2</accession>
<dbReference type="GeneID" id="80887467"/>
<comment type="caution">
    <text evidence="1">The sequence shown here is derived from an EMBL/GenBank/DDBJ whole genome shotgun (WGS) entry which is preliminary data.</text>
</comment>